<dbReference type="SUPFAM" id="SSF56672">
    <property type="entry name" value="DNA/RNA polymerases"/>
    <property type="match status" value="1"/>
</dbReference>
<evidence type="ECO:0000313" key="3">
    <source>
        <dbReference type="EMBL" id="JAV63964.1"/>
    </source>
</evidence>
<sequence length="701" mass="80123">MINQRLIHLIDPQFITEAQAGFRRGYSTIDQLVYLENYLQEGYKNRHHTVGVFFDIEKAFDMTWRGGILLQLEKWGFKGSLPKVISSFLSNRTFRVKINGSLSQAYVLENGIPQGSTLSCTLFNIAINSLVNNIGTDVKCCLYVDDLCIFGSGKTIGQISRKMQPIVNQVLENAEETGFTFSITKTKCVHFCRLRTAHYDPLLFINQTPIPCVDYVRFLGVTLDSKLTWEKHISDLILKCDRALNLVKCLCSTKWGANVATLIKIYKSLVLSKIDYGCFVYGSARSSRLLQLNKIQNRALRLCLGAFPTSPSTSLHIEANVMPLQYRREKLLNNYVCNRASHDSHRNYKILFKNVTAYTDRPTITCPLSVRAQEIHPDLLTEICNIIPHNKPEIPPWRNFPINVDTSLLQYDKYGTNPKLILAHFNNIISGMRHHNIIYTDGSKTEDGVGCAIVVQGEHYNWRLPDLSSVFYAEQYAVWQALKYCDMSLGYRHFCIVTDSLSVIKSIVNCDNDTITQWCHSSIVYLENQGKHITLLWVPSHVGIHGNEEADKVALEATKQDAIDVPEIKHKDLKNKYNRVTVSKWQDDWDMCNTHLKNIKPTIAKWDNPALTRTDISKLIRLRIGHTAVTHTYLLKGEPVPICARCGHELTVVHFIFECGHLELIRSNYNISDNYRDNFISMSRINNLMSYLKVIDMCNNI</sequence>
<evidence type="ECO:0000259" key="1">
    <source>
        <dbReference type="PROSITE" id="PS50878"/>
    </source>
</evidence>
<dbReference type="InterPro" id="IPR036397">
    <property type="entry name" value="RNaseH_sf"/>
</dbReference>
<dbReference type="GO" id="GO:0003676">
    <property type="term" value="F:nucleic acid binding"/>
    <property type="evidence" value="ECO:0007669"/>
    <property type="project" value="InterPro"/>
</dbReference>
<dbReference type="InterPro" id="IPR043502">
    <property type="entry name" value="DNA/RNA_pol_sf"/>
</dbReference>
<accession>A0A1Y1KRM9</accession>
<dbReference type="SUPFAM" id="SSF53098">
    <property type="entry name" value="Ribonuclease H-like"/>
    <property type="match status" value="1"/>
</dbReference>
<feature type="domain" description="RNase H type-1" evidence="2">
    <location>
        <begin position="432"/>
        <end position="559"/>
    </location>
</feature>
<dbReference type="InterPro" id="IPR000477">
    <property type="entry name" value="RT_dom"/>
</dbReference>
<organism evidence="3">
    <name type="scientific">Photinus pyralis</name>
    <name type="common">Common eastern firefly</name>
    <name type="synonym">Lampyris pyralis</name>
    <dbReference type="NCBI Taxonomy" id="7054"/>
    <lineage>
        <taxon>Eukaryota</taxon>
        <taxon>Metazoa</taxon>
        <taxon>Ecdysozoa</taxon>
        <taxon>Arthropoda</taxon>
        <taxon>Hexapoda</taxon>
        <taxon>Insecta</taxon>
        <taxon>Pterygota</taxon>
        <taxon>Neoptera</taxon>
        <taxon>Endopterygota</taxon>
        <taxon>Coleoptera</taxon>
        <taxon>Polyphaga</taxon>
        <taxon>Elateriformia</taxon>
        <taxon>Elateroidea</taxon>
        <taxon>Lampyridae</taxon>
        <taxon>Lampyrinae</taxon>
        <taxon>Photinus</taxon>
    </lineage>
</organism>
<dbReference type="Gene3D" id="3.30.70.270">
    <property type="match status" value="1"/>
</dbReference>
<name>A0A1Y1KRM9_PHOPY</name>
<dbReference type="InterPro" id="IPR043128">
    <property type="entry name" value="Rev_trsase/Diguanyl_cyclase"/>
</dbReference>
<dbReference type="PROSITE" id="PS50878">
    <property type="entry name" value="RT_POL"/>
    <property type="match status" value="1"/>
</dbReference>
<evidence type="ECO:0000259" key="2">
    <source>
        <dbReference type="PROSITE" id="PS50879"/>
    </source>
</evidence>
<dbReference type="CDD" id="cd01650">
    <property type="entry name" value="RT_nLTR_like"/>
    <property type="match status" value="1"/>
</dbReference>
<dbReference type="PANTHER" id="PTHR33481">
    <property type="entry name" value="REVERSE TRANSCRIPTASE"/>
    <property type="match status" value="1"/>
</dbReference>
<dbReference type="CDD" id="cd09276">
    <property type="entry name" value="Rnase_HI_RT_non_LTR"/>
    <property type="match status" value="1"/>
</dbReference>
<evidence type="ECO:0008006" key="4">
    <source>
        <dbReference type="Google" id="ProtNLM"/>
    </source>
</evidence>
<dbReference type="PROSITE" id="PS50879">
    <property type="entry name" value="RNASE_H_1"/>
    <property type="match status" value="1"/>
</dbReference>
<dbReference type="Pfam" id="PF00078">
    <property type="entry name" value="RVT_1"/>
    <property type="match status" value="1"/>
</dbReference>
<dbReference type="Gene3D" id="3.30.420.10">
    <property type="entry name" value="Ribonuclease H-like superfamily/Ribonuclease H"/>
    <property type="match status" value="1"/>
</dbReference>
<dbReference type="GO" id="GO:0071897">
    <property type="term" value="P:DNA biosynthetic process"/>
    <property type="evidence" value="ECO:0007669"/>
    <property type="project" value="UniProtKB-ARBA"/>
</dbReference>
<reference evidence="3" key="1">
    <citation type="journal article" date="2016" name="Sci. Rep.">
        <title>Molecular characterization of firefly nuptial gifts: a multi-omics approach sheds light on postcopulatory sexual selection.</title>
        <authorList>
            <person name="Al-Wathiqui N."/>
            <person name="Fallon T.R."/>
            <person name="South A."/>
            <person name="Weng J.K."/>
            <person name="Lewis S.M."/>
        </authorList>
    </citation>
    <scope>NUCLEOTIDE SEQUENCE</scope>
</reference>
<dbReference type="Pfam" id="PF00075">
    <property type="entry name" value="RNase_H"/>
    <property type="match status" value="1"/>
</dbReference>
<dbReference type="PANTHER" id="PTHR33481:SF1">
    <property type="entry name" value="ENDONUCLEASE_EXONUCLEASE_PHOSPHATASE DOMAIN-CONTAINING PROTEIN-RELATED"/>
    <property type="match status" value="1"/>
</dbReference>
<dbReference type="EMBL" id="GEZM01075768">
    <property type="protein sequence ID" value="JAV63964.1"/>
    <property type="molecule type" value="Transcribed_RNA"/>
</dbReference>
<dbReference type="GO" id="GO:0042575">
    <property type="term" value="C:DNA polymerase complex"/>
    <property type="evidence" value="ECO:0007669"/>
    <property type="project" value="UniProtKB-ARBA"/>
</dbReference>
<protein>
    <recommendedName>
        <fullName evidence="4">Reverse transcriptase domain-containing protein</fullName>
    </recommendedName>
</protein>
<feature type="domain" description="Reverse transcriptase" evidence="1">
    <location>
        <begin position="1"/>
        <end position="223"/>
    </location>
</feature>
<dbReference type="AlphaFoldDB" id="A0A1Y1KRM9"/>
<dbReference type="InterPro" id="IPR002156">
    <property type="entry name" value="RNaseH_domain"/>
</dbReference>
<dbReference type="InterPro" id="IPR012337">
    <property type="entry name" value="RNaseH-like_sf"/>
</dbReference>
<proteinExistence type="predicted"/>
<dbReference type="GO" id="GO:0004523">
    <property type="term" value="F:RNA-DNA hybrid ribonuclease activity"/>
    <property type="evidence" value="ECO:0007669"/>
    <property type="project" value="InterPro"/>
</dbReference>